<proteinExistence type="predicted"/>
<dbReference type="Pfam" id="PF04982">
    <property type="entry name" value="TM_HPP"/>
    <property type="match status" value="1"/>
</dbReference>
<dbReference type="PANTHER" id="PTHR33741:SF5">
    <property type="entry name" value="TRANSMEMBRANE PROTEIN DDB_G0269096-RELATED"/>
    <property type="match status" value="1"/>
</dbReference>
<dbReference type="OrthoDB" id="2016548at2759"/>
<dbReference type="InterPro" id="IPR007065">
    <property type="entry name" value="HPP"/>
</dbReference>
<dbReference type="InParanoid" id="A8P4S4"/>
<dbReference type="KEGG" id="cci:CC1G_08965"/>
<dbReference type="PANTHER" id="PTHR33741">
    <property type="entry name" value="TRANSMEMBRANE PROTEIN DDB_G0269096-RELATED"/>
    <property type="match status" value="1"/>
</dbReference>
<protein>
    <submittedName>
        <fullName evidence="4">HPP family protein</fullName>
    </submittedName>
</protein>
<feature type="region of interest" description="Disordered" evidence="1">
    <location>
        <begin position="245"/>
        <end position="277"/>
    </location>
</feature>
<dbReference type="RefSeq" id="XP_001838801.1">
    <property type="nucleotide sequence ID" value="XM_001838749.1"/>
</dbReference>
<accession>A8P4S4</accession>
<feature type="region of interest" description="Disordered" evidence="1">
    <location>
        <begin position="204"/>
        <end position="229"/>
    </location>
</feature>
<feature type="domain" description="HPP transmembrane region" evidence="3">
    <location>
        <begin position="28"/>
        <end position="190"/>
    </location>
</feature>
<feature type="transmembrane region" description="Helical" evidence="2">
    <location>
        <begin position="118"/>
        <end position="140"/>
    </location>
</feature>
<dbReference type="EMBL" id="AACS02000011">
    <property type="protein sequence ID" value="EAU83028.1"/>
    <property type="molecule type" value="Genomic_DNA"/>
</dbReference>
<keyword evidence="5" id="KW-1185">Reference proteome</keyword>
<dbReference type="GeneID" id="6015395"/>
<keyword evidence="2" id="KW-0472">Membrane</keyword>
<gene>
    <name evidence="4" type="ORF">CC1G_08965</name>
</gene>
<reference evidence="4 5" key="1">
    <citation type="journal article" date="2010" name="Proc. Natl. Acad. Sci. U.S.A.">
        <title>Insights into evolution of multicellular fungi from the assembled chromosomes of the mushroom Coprinopsis cinerea (Coprinus cinereus).</title>
        <authorList>
            <person name="Stajich J.E."/>
            <person name="Wilke S.K."/>
            <person name="Ahren D."/>
            <person name="Au C.H."/>
            <person name="Birren B.W."/>
            <person name="Borodovsky M."/>
            <person name="Burns C."/>
            <person name="Canback B."/>
            <person name="Casselton L.A."/>
            <person name="Cheng C.K."/>
            <person name="Deng J."/>
            <person name="Dietrich F.S."/>
            <person name="Fargo D.C."/>
            <person name="Farman M.L."/>
            <person name="Gathman A.C."/>
            <person name="Goldberg J."/>
            <person name="Guigo R."/>
            <person name="Hoegger P.J."/>
            <person name="Hooker J.B."/>
            <person name="Huggins A."/>
            <person name="James T.Y."/>
            <person name="Kamada T."/>
            <person name="Kilaru S."/>
            <person name="Kodira C."/>
            <person name="Kues U."/>
            <person name="Kupfer D."/>
            <person name="Kwan H.S."/>
            <person name="Lomsadze A."/>
            <person name="Li W."/>
            <person name="Lilly W.W."/>
            <person name="Ma L.J."/>
            <person name="Mackey A.J."/>
            <person name="Manning G."/>
            <person name="Martin F."/>
            <person name="Muraguchi H."/>
            <person name="Natvig D.O."/>
            <person name="Palmerini H."/>
            <person name="Ramesh M.A."/>
            <person name="Rehmeyer C.J."/>
            <person name="Roe B.A."/>
            <person name="Shenoy N."/>
            <person name="Stanke M."/>
            <person name="Ter-Hovhannisyan V."/>
            <person name="Tunlid A."/>
            <person name="Velagapudi R."/>
            <person name="Vision T.J."/>
            <person name="Zeng Q."/>
            <person name="Zolan M.E."/>
            <person name="Pukkila P.J."/>
        </authorList>
    </citation>
    <scope>NUCLEOTIDE SEQUENCE [LARGE SCALE GENOMIC DNA]</scope>
    <source>
        <strain evidence="5">Okayama-7 / 130 / ATCC MYA-4618 / FGSC 9003</strain>
    </source>
</reference>
<dbReference type="AlphaFoldDB" id="A8P4S4"/>
<comment type="caution">
    <text evidence="4">The sequence shown here is derived from an EMBL/GenBank/DDBJ whole genome shotgun (WGS) entry which is preliminary data.</text>
</comment>
<name>A8P4S4_COPC7</name>
<evidence type="ECO:0000256" key="1">
    <source>
        <dbReference type="SAM" id="MobiDB-lite"/>
    </source>
</evidence>
<evidence type="ECO:0000313" key="4">
    <source>
        <dbReference type="EMBL" id="EAU83028.1"/>
    </source>
</evidence>
<organism evidence="4 5">
    <name type="scientific">Coprinopsis cinerea (strain Okayama-7 / 130 / ATCC MYA-4618 / FGSC 9003)</name>
    <name type="common">Inky cap fungus</name>
    <name type="synonym">Hormographiella aspergillata</name>
    <dbReference type="NCBI Taxonomy" id="240176"/>
    <lineage>
        <taxon>Eukaryota</taxon>
        <taxon>Fungi</taxon>
        <taxon>Dikarya</taxon>
        <taxon>Basidiomycota</taxon>
        <taxon>Agaricomycotina</taxon>
        <taxon>Agaricomycetes</taxon>
        <taxon>Agaricomycetidae</taxon>
        <taxon>Agaricales</taxon>
        <taxon>Agaricineae</taxon>
        <taxon>Psathyrellaceae</taxon>
        <taxon>Coprinopsis</taxon>
    </lineage>
</organism>
<keyword evidence="2" id="KW-0812">Transmembrane</keyword>
<dbReference type="eggNOG" id="ENOG502S3SU">
    <property type="taxonomic scope" value="Eukaryota"/>
</dbReference>
<evidence type="ECO:0000313" key="5">
    <source>
        <dbReference type="Proteomes" id="UP000001861"/>
    </source>
</evidence>
<evidence type="ECO:0000259" key="3">
    <source>
        <dbReference type="Pfam" id="PF04982"/>
    </source>
</evidence>
<sequence>MTTSKSRLARLPKWISFWLGYRETPPPPEPAYAAWLWSFIGAFSGISLVQALFGHVPYFVNKGVPSIGATAVLIYGAIESPLAQPRNVMGGHFISAIIGICITKLFLLLPTEERFMELCWLAGSLSCAVALVIMQMTGTTHPPAGATALLAAINPEIRRIGWLYIPVVILSSTIAVLVALFTNNMQRRYPTYWWTPDDVDEKKGPILPTVTPMSSEPPTPTDSTAVSRRTSISSFDGNFDFEKELQKHQDKIQKAQEERDKEEKEEKEAVKPGDHNV</sequence>
<feature type="transmembrane region" description="Helical" evidence="2">
    <location>
        <begin position="32"/>
        <end position="52"/>
    </location>
</feature>
<keyword evidence="2" id="KW-1133">Transmembrane helix</keyword>
<feature type="transmembrane region" description="Helical" evidence="2">
    <location>
        <begin position="90"/>
        <end position="109"/>
    </location>
</feature>
<dbReference type="Proteomes" id="UP000001861">
    <property type="component" value="Unassembled WGS sequence"/>
</dbReference>
<dbReference type="OMA" id="LCFNASQ"/>
<evidence type="ECO:0000256" key="2">
    <source>
        <dbReference type="SAM" id="Phobius"/>
    </source>
</evidence>
<feature type="transmembrane region" description="Helical" evidence="2">
    <location>
        <begin position="160"/>
        <end position="181"/>
    </location>
</feature>
<dbReference type="InterPro" id="IPR058581">
    <property type="entry name" value="TM_HPP"/>
</dbReference>
<dbReference type="VEuPathDB" id="FungiDB:CC1G_08965"/>
<dbReference type="STRING" id="240176.A8P4S4"/>